<protein>
    <submittedName>
        <fullName evidence="1">Uncharacterized protein</fullName>
    </submittedName>
</protein>
<dbReference type="EMBL" id="BAABWU010000007">
    <property type="protein sequence ID" value="GAA6196594.1"/>
    <property type="molecule type" value="Genomic_DNA"/>
</dbReference>
<name>A0ABQ0AL62_9RHOB</name>
<reference evidence="1 2" key="1">
    <citation type="submission" date="2024-04" db="EMBL/GenBank/DDBJ databases">
        <title>Draft genome sequence of Pseudophaeobacter arcticus NBRC 116598.</title>
        <authorList>
            <person name="Miyakawa T."/>
            <person name="Kusuya Y."/>
            <person name="Miura T."/>
        </authorList>
    </citation>
    <scope>NUCLEOTIDE SEQUENCE [LARGE SCALE GENOMIC DNA]</scope>
    <source>
        <strain evidence="1 2">SU-CL00105</strain>
    </source>
</reference>
<dbReference type="RefSeq" id="WP_348151335.1">
    <property type="nucleotide sequence ID" value="NZ_BAABWU010000007.1"/>
</dbReference>
<accession>A0ABQ0AL62</accession>
<evidence type="ECO:0000313" key="1">
    <source>
        <dbReference type="EMBL" id="GAA6196594.1"/>
    </source>
</evidence>
<evidence type="ECO:0000313" key="2">
    <source>
        <dbReference type="Proteomes" id="UP001441944"/>
    </source>
</evidence>
<comment type="caution">
    <text evidence="1">The sequence shown here is derived from an EMBL/GenBank/DDBJ whole genome shotgun (WGS) entry which is preliminary data.</text>
</comment>
<proteinExistence type="predicted"/>
<keyword evidence="2" id="KW-1185">Reference proteome</keyword>
<dbReference type="Proteomes" id="UP001441944">
    <property type="component" value="Unassembled WGS sequence"/>
</dbReference>
<sequence>MVAVCPTHHTELGKLPQHKAYTAKNNPINIRRGLIQGYLGGNKSQKAIRLGGIVALNCRSVLDFSGISLFSYKMVGGEFKLDVFLPDQQLWPEIEVKSNEMKALTAGFWDIEYKVNWVKFRRAHRDIFLEIDFRKDEVEIDGRFNILGTDIDLKMEKTQIGTNTFSQIHVENCGTGLRLGPKGRILRPNFAMATPTLKHFPFM</sequence>
<organism evidence="1 2">
    <name type="scientific">Pseudophaeobacter arcticus</name>
    <dbReference type="NCBI Taxonomy" id="385492"/>
    <lineage>
        <taxon>Bacteria</taxon>
        <taxon>Pseudomonadati</taxon>
        <taxon>Pseudomonadota</taxon>
        <taxon>Alphaproteobacteria</taxon>
        <taxon>Rhodobacterales</taxon>
        <taxon>Paracoccaceae</taxon>
        <taxon>Pseudophaeobacter</taxon>
    </lineage>
</organism>
<gene>
    <name evidence="1" type="ORF">NBRC116598_20380</name>
</gene>